<keyword evidence="15" id="KW-0539">Nucleus</keyword>
<dbReference type="InterPro" id="IPR044125">
    <property type="entry name" value="Adenylation_DNA_ligase_IV"/>
</dbReference>
<dbReference type="GO" id="GO:0071897">
    <property type="term" value="P:DNA biosynthetic process"/>
    <property type="evidence" value="ECO:0007669"/>
    <property type="project" value="InterPro"/>
</dbReference>
<evidence type="ECO:0000256" key="16">
    <source>
        <dbReference type="ARBA" id="ARBA00030676"/>
    </source>
</evidence>
<dbReference type="EMBL" id="JAIFRP010000062">
    <property type="protein sequence ID" value="KAK2580191.1"/>
    <property type="molecule type" value="Genomic_DNA"/>
</dbReference>
<dbReference type="CDD" id="cd07968">
    <property type="entry name" value="OBF_DNA_ligase_IV"/>
    <property type="match status" value="1"/>
</dbReference>
<keyword evidence="12" id="KW-0460">Magnesium</keyword>
<dbReference type="InterPro" id="IPR012309">
    <property type="entry name" value="DNA_ligase_ATP-dep_C"/>
</dbReference>
<evidence type="ECO:0000256" key="12">
    <source>
        <dbReference type="ARBA" id="ARBA00022842"/>
    </source>
</evidence>
<feature type="domain" description="ATP-dependent DNA ligase family profile" evidence="20">
    <location>
        <begin position="350"/>
        <end position="485"/>
    </location>
</feature>
<keyword evidence="14" id="KW-0234">DNA repair</keyword>
<evidence type="ECO:0000259" key="20">
    <source>
        <dbReference type="PROSITE" id="PS50160"/>
    </source>
</evidence>
<keyword evidence="13" id="KW-0233">DNA recombination</keyword>
<dbReference type="SMART" id="SM00292">
    <property type="entry name" value="BRCT"/>
    <property type="match status" value="1"/>
</dbReference>
<dbReference type="InterPro" id="IPR000977">
    <property type="entry name" value="DNA_ligase_ATP-dep"/>
</dbReference>
<reference evidence="22" key="2">
    <citation type="journal article" date="2023" name="Commun. Biol.">
        <title>Intrasexual cuticular hydrocarbon dimorphism in a wasp sheds light on hydrocarbon biosynthesis genes in Hymenoptera.</title>
        <authorList>
            <person name="Moris V.C."/>
            <person name="Podsiadlowski L."/>
            <person name="Martin S."/>
            <person name="Oeyen J.P."/>
            <person name="Donath A."/>
            <person name="Petersen M."/>
            <person name="Wilbrandt J."/>
            <person name="Misof B."/>
            <person name="Liedtke D."/>
            <person name="Thamm M."/>
            <person name="Scheiner R."/>
            <person name="Schmitt T."/>
            <person name="Niehuis O."/>
        </authorList>
    </citation>
    <scope>NUCLEOTIDE SEQUENCE</scope>
    <source>
        <strain evidence="22">GBR_01_08_01A</strain>
    </source>
</reference>
<dbReference type="EC" id="6.5.1.1" evidence="4"/>
<evidence type="ECO:0000256" key="10">
    <source>
        <dbReference type="ARBA" id="ARBA00022763"/>
    </source>
</evidence>
<evidence type="ECO:0000256" key="19">
    <source>
        <dbReference type="RuleBase" id="RU004196"/>
    </source>
</evidence>
<dbReference type="PROSITE" id="PS50172">
    <property type="entry name" value="BRCT"/>
    <property type="match status" value="1"/>
</dbReference>
<comment type="cofactor">
    <cofactor evidence="1">
        <name>Mg(2+)</name>
        <dbReference type="ChEBI" id="CHEBI:18420"/>
    </cofactor>
</comment>
<reference evidence="22" key="1">
    <citation type="submission" date="2021-08" db="EMBL/GenBank/DDBJ databases">
        <authorList>
            <person name="Misof B."/>
            <person name="Oliver O."/>
            <person name="Podsiadlowski L."/>
            <person name="Donath A."/>
            <person name="Peters R."/>
            <person name="Mayer C."/>
            <person name="Rust J."/>
            <person name="Gunkel S."/>
            <person name="Lesny P."/>
            <person name="Martin S."/>
            <person name="Oeyen J.P."/>
            <person name="Petersen M."/>
            <person name="Panagiotis P."/>
            <person name="Wilbrandt J."/>
            <person name="Tanja T."/>
        </authorList>
    </citation>
    <scope>NUCLEOTIDE SEQUENCE</scope>
    <source>
        <strain evidence="22">GBR_01_08_01A</strain>
        <tissue evidence="22">Thorax + abdomen</tissue>
    </source>
</reference>
<dbReference type="Gene3D" id="3.40.50.10190">
    <property type="entry name" value="BRCT domain"/>
    <property type="match status" value="1"/>
</dbReference>
<dbReference type="InterPro" id="IPR021536">
    <property type="entry name" value="DNA_ligase_IV_dom"/>
</dbReference>
<evidence type="ECO:0000256" key="15">
    <source>
        <dbReference type="ARBA" id="ARBA00023242"/>
    </source>
</evidence>
<evidence type="ECO:0000256" key="2">
    <source>
        <dbReference type="ARBA" id="ARBA00004123"/>
    </source>
</evidence>
<dbReference type="Gene3D" id="1.10.3260.10">
    <property type="entry name" value="DNA ligase, ATP-dependent, N-terminal domain"/>
    <property type="match status" value="1"/>
</dbReference>
<evidence type="ECO:0000256" key="8">
    <source>
        <dbReference type="ARBA" id="ARBA00022737"/>
    </source>
</evidence>
<gene>
    <name evidence="22" type="ORF">KPH14_012455</name>
</gene>
<dbReference type="GO" id="GO:0003677">
    <property type="term" value="F:DNA binding"/>
    <property type="evidence" value="ECO:0007669"/>
    <property type="project" value="InterPro"/>
</dbReference>
<evidence type="ECO:0000256" key="1">
    <source>
        <dbReference type="ARBA" id="ARBA00001946"/>
    </source>
</evidence>
<dbReference type="Gene3D" id="2.40.50.140">
    <property type="entry name" value="Nucleic acid-binding proteins"/>
    <property type="match status" value="1"/>
</dbReference>
<name>A0AAD9RJC4_9HYME</name>
<dbReference type="InterPro" id="IPR012310">
    <property type="entry name" value="DNA_ligase_ATP-dep_cent"/>
</dbReference>
<dbReference type="InterPro" id="IPR001357">
    <property type="entry name" value="BRCT_dom"/>
</dbReference>
<dbReference type="Gene3D" id="3.30.470.30">
    <property type="entry name" value="DNA ligase/mRNA capping enzyme"/>
    <property type="match status" value="1"/>
</dbReference>
<sequence length="918" mass="106104">MSVTLSSRIKFKRLCDVLEKVVKERGSGKLNILKEFLVQCQKEGVKLKNENPDVDVSMFPILRLLLPQCDRDRGSYNLKEKLLANLYIRVFCLGKSSKDAQKLIEYKIPNVNKSGGSDFAEKVYWVLQKRLSRNKETFTIDRINTFLDDLSRTNETNNNKDELFKTLFRQISALELKWLTRIILKDLKLGVGTKKLLQVYHPEAYEFFDITSDLRKICDNIYGNKEKLSYDIQVFSFFKPMLLERCGIEDVEKLFHNNDEYFVQTKYDGERSQIHMKDGVFKYCTRRRNDITDNWGYGEKSADGFLTNKFSRLLNPQCKSIILDGELMGWHKENKVFGSKGMSYDVKKLSTNSSHQPCFVAFDVILYNDKVLVNLPYKERLSILQNAFQDEEGSLIKCQNTIVSNSEDLLDIFNKSIRDDGEGIVLKKTDATYKPNVREGSGCYKIKAEYSENLVQDIDLIVLGGYYGEGKFTGLISSFMMGVTEMPKNKGEDPTKFISVVSVSNGLSMEQMNELNSRLEQYWIKDCPDCIIQPKGQLPDLWIQPEHSIILTLRATELVRTDYYPMGYSLRFPRVVEIRNDKPWYSACTNTELLWFVKGRGAIHKLTKRQATSNDIMTPAVKTPKISKSTLSKFEEGCCKTRELNTKVVPITRLLEGKEICVINGDDELSKEKIEDTLLLHRAKIVQNPSKETYCVIVGNANKAKAKNIIHSNKYDVVTIDWFKHVTKEENWGTLEDFLPWYLLCVRESTRRLLAEKYDDYYDSYTVDADEQSLQRSLEKAKYAIKDSEVFTQEQGMDKELFDNGISPFSVFRKIIGYFKNCSDSTKFQFRFMGGLVKEEIDKCVNYIFIEDNSMPMASSSEVDRIEYESIKIVNNRSNFLRKLNFDRIPKNGNSTCVFETPKLGDYGIILARIFTKR</sequence>
<dbReference type="Pfam" id="PF00533">
    <property type="entry name" value="BRCT"/>
    <property type="match status" value="1"/>
</dbReference>
<evidence type="ECO:0000256" key="14">
    <source>
        <dbReference type="ARBA" id="ARBA00023204"/>
    </source>
</evidence>
<dbReference type="AlphaFoldDB" id="A0AAD9RJC4"/>
<dbReference type="InterPro" id="IPR012308">
    <property type="entry name" value="DNA_ligase_ATP-dep_N"/>
</dbReference>
<dbReference type="InterPro" id="IPR036420">
    <property type="entry name" value="BRCT_dom_sf"/>
</dbReference>
<dbReference type="GO" id="GO:0006310">
    <property type="term" value="P:DNA recombination"/>
    <property type="evidence" value="ECO:0007669"/>
    <property type="project" value="UniProtKB-KW"/>
</dbReference>
<dbReference type="Proteomes" id="UP001258017">
    <property type="component" value="Unassembled WGS sequence"/>
</dbReference>
<dbReference type="GO" id="GO:0006297">
    <property type="term" value="P:nucleotide-excision repair, DNA gap filling"/>
    <property type="evidence" value="ECO:0007669"/>
    <property type="project" value="TreeGrafter"/>
</dbReference>
<dbReference type="Pfam" id="PF01068">
    <property type="entry name" value="DNA_ligase_A_M"/>
    <property type="match status" value="1"/>
</dbReference>
<dbReference type="CDD" id="cd07903">
    <property type="entry name" value="Adenylation_DNA_ligase_IV"/>
    <property type="match status" value="1"/>
</dbReference>
<keyword evidence="10" id="KW-0227">DNA damage</keyword>
<dbReference type="InterPro" id="IPR029710">
    <property type="entry name" value="LIG4"/>
</dbReference>
<accession>A0AAD9RJC4</accession>
<dbReference type="PANTHER" id="PTHR45997:SF1">
    <property type="entry name" value="DNA LIGASE 4"/>
    <property type="match status" value="1"/>
</dbReference>
<proteinExistence type="inferred from homology"/>
<evidence type="ECO:0000256" key="7">
    <source>
        <dbReference type="ARBA" id="ARBA00022723"/>
    </source>
</evidence>
<keyword evidence="8" id="KW-0677">Repeat</keyword>
<dbReference type="InterPro" id="IPR036599">
    <property type="entry name" value="DNA_ligase_N_sf"/>
</dbReference>
<dbReference type="GO" id="GO:0032807">
    <property type="term" value="C:DNA ligase IV complex"/>
    <property type="evidence" value="ECO:0007669"/>
    <property type="project" value="TreeGrafter"/>
</dbReference>
<dbReference type="Pfam" id="PF11411">
    <property type="entry name" value="DNA_ligase_IV"/>
    <property type="match status" value="1"/>
</dbReference>
<dbReference type="GO" id="GO:0003910">
    <property type="term" value="F:DNA ligase (ATP) activity"/>
    <property type="evidence" value="ECO:0007669"/>
    <property type="project" value="UniProtKB-EC"/>
</dbReference>
<evidence type="ECO:0000256" key="13">
    <source>
        <dbReference type="ARBA" id="ARBA00023172"/>
    </source>
</evidence>
<dbReference type="SUPFAM" id="SSF56091">
    <property type="entry name" value="DNA ligase/mRNA capping enzyme, catalytic domain"/>
    <property type="match status" value="1"/>
</dbReference>
<dbReference type="Pfam" id="PF04675">
    <property type="entry name" value="DNA_ligase_A_N"/>
    <property type="match status" value="1"/>
</dbReference>
<dbReference type="SUPFAM" id="SSF50249">
    <property type="entry name" value="Nucleic acid-binding proteins"/>
    <property type="match status" value="1"/>
</dbReference>
<dbReference type="SUPFAM" id="SSF117018">
    <property type="entry name" value="ATP-dependent DNA ligase DNA-binding domain"/>
    <property type="match status" value="1"/>
</dbReference>
<keyword evidence="7" id="KW-0479">Metal-binding</keyword>
<dbReference type="GO" id="GO:0046872">
    <property type="term" value="F:metal ion binding"/>
    <property type="evidence" value="ECO:0007669"/>
    <property type="project" value="UniProtKB-KW"/>
</dbReference>
<evidence type="ECO:0000256" key="9">
    <source>
        <dbReference type="ARBA" id="ARBA00022741"/>
    </source>
</evidence>
<dbReference type="PANTHER" id="PTHR45997">
    <property type="entry name" value="DNA LIGASE 4"/>
    <property type="match status" value="1"/>
</dbReference>
<dbReference type="GO" id="GO:0006303">
    <property type="term" value="P:double-strand break repair via nonhomologous end joining"/>
    <property type="evidence" value="ECO:0007669"/>
    <property type="project" value="TreeGrafter"/>
</dbReference>
<comment type="catalytic activity">
    <reaction evidence="18">
        <text>ATP + (deoxyribonucleotide)n-3'-hydroxyl + 5'-phospho-(deoxyribonucleotide)m = (deoxyribonucleotide)n+m + AMP + diphosphate.</text>
        <dbReference type="EC" id="6.5.1.1"/>
    </reaction>
</comment>
<evidence type="ECO:0000259" key="21">
    <source>
        <dbReference type="PROSITE" id="PS50172"/>
    </source>
</evidence>
<comment type="subcellular location">
    <subcellularLocation>
        <location evidence="2">Nucleus</location>
    </subcellularLocation>
</comment>
<dbReference type="InterPro" id="IPR012340">
    <property type="entry name" value="NA-bd_OB-fold"/>
</dbReference>
<evidence type="ECO:0000256" key="3">
    <source>
        <dbReference type="ARBA" id="ARBA00007572"/>
    </source>
</evidence>
<dbReference type="SUPFAM" id="SSF52113">
    <property type="entry name" value="BRCT domain"/>
    <property type="match status" value="1"/>
</dbReference>
<dbReference type="Pfam" id="PF04679">
    <property type="entry name" value="DNA_ligase_A_C"/>
    <property type="match status" value="1"/>
</dbReference>
<keyword evidence="23" id="KW-1185">Reference proteome</keyword>
<keyword evidence="11" id="KW-0067">ATP-binding</keyword>
<evidence type="ECO:0000313" key="22">
    <source>
        <dbReference type="EMBL" id="KAK2580191.1"/>
    </source>
</evidence>
<keyword evidence="6" id="KW-0436">Ligase</keyword>
<evidence type="ECO:0000256" key="18">
    <source>
        <dbReference type="ARBA" id="ARBA00034003"/>
    </source>
</evidence>
<keyword evidence="9" id="KW-0547">Nucleotide-binding</keyword>
<comment type="similarity">
    <text evidence="3 19">Belongs to the ATP-dependent DNA ligase family.</text>
</comment>
<evidence type="ECO:0000256" key="6">
    <source>
        <dbReference type="ARBA" id="ARBA00022598"/>
    </source>
</evidence>
<evidence type="ECO:0000256" key="11">
    <source>
        <dbReference type="ARBA" id="ARBA00022840"/>
    </source>
</evidence>
<evidence type="ECO:0000313" key="23">
    <source>
        <dbReference type="Proteomes" id="UP001258017"/>
    </source>
</evidence>
<feature type="domain" description="BRCT" evidence="21">
    <location>
        <begin position="650"/>
        <end position="740"/>
    </location>
</feature>
<evidence type="ECO:0000256" key="4">
    <source>
        <dbReference type="ARBA" id="ARBA00012727"/>
    </source>
</evidence>
<dbReference type="GO" id="GO:0005524">
    <property type="term" value="F:ATP binding"/>
    <property type="evidence" value="ECO:0007669"/>
    <property type="project" value="UniProtKB-KW"/>
</dbReference>
<evidence type="ECO:0000256" key="5">
    <source>
        <dbReference type="ARBA" id="ARBA00022073"/>
    </source>
</evidence>
<comment type="caution">
    <text evidence="22">The sequence shown here is derived from an EMBL/GenBank/DDBJ whole genome shotgun (WGS) entry which is preliminary data.</text>
</comment>
<dbReference type="GO" id="GO:0005958">
    <property type="term" value="C:DNA-dependent protein kinase-DNA ligase 4 complex"/>
    <property type="evidence" value="ECO:0007669"/>
    <property type="project" value="TreeGrafter"/>
</dbReference>
<organism evidence="22 23">
    <name type="scientific">Odynerus spinipes</name>
    <dbReference type="NCBI Taxonomy" id="1348599"/>
    <lineage>
        <taxon>Eukaryota</taxon>
        <taxon>Metazoa</taxon>
        <taxon>Ecdysozoa</taxon>
        <taxon>Arthropoda</taxon>
        <taxon>Hexapoda</taxon>
        <taxon>Insecta</taxon>
        <taxon>Pterygota</taxon>
        <taxon>Neoptera</taxon>
        <taxon>Endopterygota</taxon>
        <taxon>Hymenoptera</taxon>
        <taxon>Apocrita</taxon>
        <taxon>Aculeata</taxon>
        <taxon>Vespoidea</taxon>
        <taxon>Vespidae</taxon>
        <taxon>Eumeninae</taxon>
        <taxon>Odynerus</taxon>
    </lineage>
</organism>
<protein>
    <recommendedName>
        <fullName evidence="5">DNA ligase 4</fullName>
        <ecNumber evidence="4">6.5.1.1</ecNumber>
    </recommendedName>
    <alternativeName>
        <fullName evidence="17">DNA ligase IV</fullName>
    </alternativeName>
    <alternativeName>
        <fullName evidence="16">Polydeoxyribonucleotide synthase [ATP] 4</fullName>
    </alternativeName>
</protein>
<evidence type="ECO:0000256" key="17">
    <source>
        <dbReference type="ARBA" id="ARBA00031942"/>
    </source>
</evidence>
<dbReference type="PROSITE" id="PS50160">
    <property type="entry name" value="DNA_LIGASE_A3"/>
    <property type="match status" value="1"/>
</dbReference>
<dbReference type="NCBIfam" id="TIGR00574">
    <property type="entry name" value="dnl1"/>
    <property type="match status" value="1"/>
</dbReference>